<protein>
    <recommendedName>
        <fullName evidence="3">Reverse transcriptase domain-containing protein</fullName>
    </recommendedName>
</protein>
<accession>A0A9P6X5B8</accession>
<proteinExistence type="predicted"/>
<sequence length="266" mass="29816">MCFPRNKGGLGVLNPPLQQSALQLRWLLPLLHDFPCSPTSDFWNHPSLKSSVVLPLLVDFLLSHLMPTESQEPIQIDYRQAFMFKQLRPKKLVQSLDGVFSLFFRAVDNLSHTFDKVVINPQTALCLTLDDVSVPSSSCPLPNSMARLSCSSVYMTDPISGRLRPTSSSEISLHPYLTKRFLKWVRSDHMKLYSFFVRAFLRPSSSFIPVAHTHIDMSSFLVALSLTPQPVLCCLLRPSTQISPLQNGFFYGASPSDHKVATYGTG</sequence>
<reference evidence="1" key="1">
    <citation type="journal article" date="2020" name="Microb. Genom.">
        <title>Genetic diversity of clinical and environmental Mucorales isolates obtained from an investigation of mucormycosis cases among solid organ transplant recipients.</title>
        <authorList>
            <person name="Nguyen M.H."/>
            <person name="Kaul D."/>
            <person name="Muto C."/>
            <person name="Cheng S.J."/>
            <person name="Richter R.A."/>
            <person name="Bruno V.M."/>
            <person name="Liu G."/>
            <person name="Beyhan S."/>
            <person name="Sundermann A.J."/>
            <person name="Mounaud S."/>
            <person name="Pasculle A.W."/>
            <person name="Nierman W.C."/>
            <person name="Driscoll E."/>
            <person name="Cumbie R."/>
            <person name="Clancy C.J."/>
            <person name="Dupont C.L."/>
        </authorList>
    </citation>
    <scope>NUCLEOTIDE SEQUENCE</scope>
    <source>
        <strain evidence="1">GL11</strain>
    </source>
</reference>
<keyword evidence="2" id="KW-1185">Reference proteome</keyword>
<name>A0A9P6X5B8_RHIOR</name>
<gene>
    <name evidence="1" type="ORF">G6F64_008417</name>
</gene>
<dbReference type="AlphaFoldDB" id="A0A9P6X5B8"/>
<evidence type="ECO:0008006" key="3">
    <source>
        <dbReference type="Google" id="ProtNLM"/>
    </source>
</evidence>
<dbReference type="Proteomes" id="UP000716291">
    <property type="component" value="Unassembled WGS sequence"/>
</dbReference>
<evidence type="ECO:0000313" key="1">
    <source>
        <dbReference type="EMBL" id="KAG1305399.1"/>
    </source>
</evidence>
<organism evidence="1 2">
    <name type="scientific">Rhizopus oryzae</name>
    <name type="common">Mucormycosis agent</name>
    <name type="synonym">Rhizopus arrhizus var. delemar</name>
    <dbReference type="NCBI Taxonomy" id="64495"/>
    <lineage>
        <taxon>Eukaryota</taxon>
        <taxon>Fungi</taxon>
        <taxon>Fungi incertae sedis</taxon>
        <taxon>Mucoromycota</taxon>
        <taxon>Mucoromycotina</taxon>
        <taxon>Mucoromycetes</taxon>
        <taxon>Mucorales</taxon>
        <taxon>Mucorineae</taxon>
        <taxon>Rhizopodaceae</taxon>
        <taxon>Rhizopus</taxon>
    </lineage>
</organism>
<comment type="caution">
    <text evidence="1">The sequence shown here is derived from an EMBL/GenBank/DDBJ whole genome shotgun (WGS) entry which is preliminary data.</text>
</comment>
<dbReference type="EMBL" id="JAANQT010001377">
    <property type="protein sequence ID" value="KAG1305399.1"/>
    <property type="molecule type" value="Genomic_DNA"/>
</dbReference>
<evidence type="ECO:0000313" key="2">
    <source>
        <dbReference type="Proteomes" id="UP000716291"/>
    </source>
</evidence>